<proteinExistence type="predicted"/>
<dbReference type="PANTHER" id="PTHR14187">
    <property type="entry name" value="ALPHA KINASE/ELONGATION FACTOR 2 KINASE"/>
    <property type="match status" value="1"/>
</dbReference>
<dbReference type="OrthoDB" id="2963168at2759"/>
<dbReference type="Gene3D" id="3.90.640.10">
    <property type="entry name" value="Actin, Chain A, domain 4"/>
    <property type="match status" value="1"/>
</dbReference>
<dbReference type="InterPro" id="IPR043129">
    <property type="entry name" value="ATPase_NBD"/>
</dbReference>
<name>A0A0D2L1Q7_HYPSF</name>
<evidence type="ECO:0000313" key="2">
    <source>
        <dbReference type="Proteomes" id="UP000054270"/>
    </source>
</evidence>
<organism evidence="1 2">
    <name type="scientific">Hypholoma sublateritium (strain FD-334 SS-4)</name>
    <dbReference type="NCBI Taxonomy" id="945553"/>
    <lineage>
        <taxon>Eukaryota</taxon>
        <taxon>Fungi</taxon>
        <taxon>Dikarya</taxon>
        <taxon>Basidiomycota</taxon>
        <taxon>Agaricomycotina</taxon>
        <taxon>Agaricomycetes</taxon>
        <taxon>Agaricomycetidae</taxon>
        <taxon>Agaricales</taxon>
        <taxon>Agaricineae</taxon>
        <taxon>Strophariaceae</taxon>
        <taxon>Hypholoma</taxon>
    </lineage>
</organism>
<gene>
    <name evidence="1" type="ORF">HYPSUDRAFT_88584</name>
</gene>
<dbReference type="PANTHER" id="PTHR14187:SF5">
    <property type="entry name" value="HEAT SHOCK 70 KDA PROTEIN 12A"/>
    <property type="match status" value="1"/>
</dbReference>
<accession>A0A0D2L1Q7</accession>
<sequence>MRSRKVYEGPRRQLVLAFDVGTTFSGISYSILQPGLPPEIRTVTRFPAQDSANGTSKIPTIVYYDAFGNVRAVGAEATRSGIDIEAAKQGWVKAEWFKLHLRSTSVGSSAAGTAIPPLPAGKRAVDVLADFLSYLRACAAAYISEAHLGGAELWTAAGADARYVLAHPNGWGGAEQARMRDAAVRAGLVRANERERITFVTEGEASLHFCVTAGVLTKAEMKKCPNFIIVDAGGGTIDISAYRQNPANDTQAFEEIAPAQCLFRGSVFVNMYARRYFVGLLEGTDFEDDVDNLVEVFDKTTKIRFKTDQDPQYLKFGSMRDNDTACNITAGQLRLDGKDVAAFFQPSIDAILQAVLKQQRATSHKISHILFVGGFSANDWLFNNITRILMERGYWMRVVRPEAHINKAVAEGAVSFFLDHFVQTRMSKAFYGLSICDYYDPRNSEHRLRARSTFVQADGRTYVPNVFSVILPKSIQVSEAKIFRQGYIHQSFLKSKLEKLRMEITCYKGLDCDPRWLDIDEGSYDNLCYIEAELPSHIIETRRNPQGKTFYCVDFEVVLFFGLTEIKAQIAWNKSSGREKRGPATVVYDD</sequence>
<dbReference type="Proteomes" id="UP000054270">
    <property type="component" value="Unassembled WGS sequence"/>
</dbReference>
<reference evidence="2" key="1">
    <citation type="submission" date="2014-04" db="EMBL/GenBank/DDBJ databases">
        <title>Evolutionary Origins and Diversification of the Mycorrhizal Mutualists.</title>
        <authorList>
            <consortium name="DOE Joint Genome Institute"/>
            <consortium name="Mycorrhizal Genomics Consortium"/>
            <person name="Kohler A."/>
            <person name="Kuo A."/>
            <person name="Nagy L.G."/>
            <person name="Floudas D."/>
            <person name="Copeland A."/>
            <person name="Barry K.W."/>
            <person name="Cichocki N."/>
            <person name="Veneault-Fourrey C."/>
            <person name="LaButti K."/>
            <person name="Lindquist E.A."/>
            <person name="Lipzen A."/>
            <person name="Lundell T."/>
            <person name="Morin E."/>
            <person name="Murat C."/>
            <person name="Riley R."/>
            <person name="Ohm R."/>
            <person name="Sun H."/>
            <person name="Tunlid A."/>
            <person name="Henrissat B."/>
            <person name="Grigoriev I.V."/>
            <person name="Hibbett D.S."/>
            <person name="Martin F."/>
        </authorList>
    </citation>
    <scope>NUCLEOTIDE SEQUENCE [LARGE SCALE GENOMIC DNA]</scope>
    <source>
        <strain evidence="2">FD-334 SS-4</strain>
    </source>
</reference>
<dbReference type="CDD" id="cd10170">
    <property type="entry name" value="ASKHA_NBD_HSP70"/>
    <property type="match status" value="1"/>
</dbReference>
<dbReference type="SUPFAM" id="SSF53067">
    <property type="entry name" value="Actin-like ATPase domain"/>
    <property type="match status" value="2"/>
</dbReference>
<evidence type="ECO:0000313" key="1">
    <source>
        <dbReference type="EMBL" id="KJA20622.1"/>
    </source>
</evidence>
<dbReference type="AlphaFoldDB" id="A0A0D2L1Q7"/>
<protein>
    <submittedName>
        <fullName evidence="1">Uncharacterized protein</fullName>
    </submittedName>
</protein>
<dbReference type="OMA" id="DVQFICP"/>
<dbReference type="EMBL" id="KN817565">
    <property type="protein sequence ID" value="KJA20622.1"/>
    <property type="molecule type" value="Genomic_DNA"/>
</dbReference>
<dbReference type="Gene3D" id="3.30.420.40">
    <property type="match status" value="2"/>
</dbReference>
<dbReference type="STRING" id="945553.A0A0D2L1Q7"/>
<keyword evidence="2" id="KW-1185">Reference proteome</keyword>